<evidence type="ECO:0000256" key="2">
    <source>
        <dbReference type="ARBA" id="ARBA00022475"/>
    </source>
</evidence>
<accession>B1X0Y8</accession>
<reference evidence="7 8" key="1">
    <citation type="journal article" date="2008" name="Proc. Natl. Acad. Sci. U.S.A.">
        <title>The genome of Cyanothece 51142, a unicellular diazotrophic cyanobacterium important in the marine nitrogen cycle.</title>
        <authorList>
            <person name="Welsh E.A."/>
            <person name="Liberton M."/>
            <person name="Stoeckel J."/>
            <person name="Loh T."/>
            <person name="Elvitigala T."/>
            <person name="Wang C."/>
            <person name="Wollam A."/>
            <person name="Fulton R.S."/>
            <person name="Clifton S.W."/>
            <person name="Jacobs J.M."/>
            <person name="Aurora R."/>
            <person name="Ghosh B.K."/>
            <person name="Sherman L.A."/>
            <person name="Smith R.D."/>
            <person name="Wilson R.K."/>
            <person name="Pakrasi H.B."/>
        </authorList>
    </citation>
    <scope>NUCLEOTIDE SEQUENCE [LARGE SCALE GENOMIC DNA]</scope>
    <source>
        <strain evidence="8">ATCC 51142 / BH68</strain>
    </source>
</reference>
<organism evidence="7 8">
    <name type="scientific">Crocosphaera subtropica (strain ATCC 51142 / BH68)</name>
    <name type="common">Cyanothece sp. (strain ATCC 51142)</name>
    <dbReference type="NCBI Taxonomy" id="43989"/>
    <lineage>
        <taxon>Bacteria</taxon>
        <taxon>Bacillati</taxon>
        <taxon>Cyanobacteriota</taxon>
        <taxon>Cyanophyceae</taxon>
        <taxon>Oscillatoriophycideae</taxon>
        <taxon>Chroococcales</taxon>
        <taxon>Aphanothecaceae</taxon>
        <taxon>Crocosphaera</taxon>
        <taxon>Crocosphaera subtropica</taxon>
    </lineage>
</organism>
<dbReference type="AlphaFoldDB" id="B1X0Y8"/>
<keyword evidence="3 6" id="KW-0812">Transmembrane</keyword>
<feature type="transmembrane region" description="Helical" evidence="6">
    <location>
        <begin position="75"/>
        <end position="93"/>
    </location>
</feature>
<dbReference type="NCBIfam" id="TIGR02454">
    <property type="entry name" value="ECF_T_CbiQ"/>
    <property type="match status" value="1"/>
</dbReference>
<evidence type="ECO:0000313" key="7">
    <source>
        <dbReference type="EMBL" id="ACB53027.1"/>
    </source>
</evidence>
<dbReference type="RefSeq" id="WP_009545163.1">
    <property type="nucleotide sequence ID" value="NC_010546.1"/>
</dbReference>
<dbReference type="KEGG" id="cyt:cce_3679"/>
<dbReference type="STRING" id="43989.cce_3679"/>
<gene>
    <name evidence="7" type="primary">cbiQ2</name>
    <name evidence="7" type="ordered locus">cce_3679</name>
</gene>
<evidence type="ECO:0000256" key="5">
    <source>
        <dbReference type="ARBA" id="ARBA00023136"/>
    </source>
</evidence>
<proteinExistence type="predicted"/>
<feature type="transmembrane region" description="Helical" evidence="6">
    <location>
        <begin position="140"/>
        <end position="164"/>
    </location>
</feature>
<protein>
    <submittedName>
        <fullName evidence="7">Cobalt ABC transporter permease protein</fullName>
    </submittedName>
</protein>
<dbReference type="GO" id="GO:0006824">
    <property type="term" value="P:cobalt ion transport"/>
    <property type="evidence" value="ECO:0007669"/>
    <property type="project" value="InterPro"/>
</dbReference>
<sequence length="256" mass="29042">MLLHIHSFVNHQEQQPDTFWHSLNVQARLLCVFIGVFAIALTPNGQWKTWGIYGVGVLFVILISRVSWLTLLSRVIIEFSFVGVVLLGTLFRPEGDVIWSWWILQITTTGIMVLGSVTTKVILSLLMLNTLILTTEIPDLFKALLALKMPPLLVAIMASMYRYIDVLNREFTAMKRAAISRNLMSNGKMIRYVMGNAIGSLFIRSYERGELIYQAMLSRGYQGVPVIPEKICYKNKDIVALIITGIIVVWGQIIYF</sequence>
<comment type="subcellular location">
    <subcellularLocation>
        <location evidence="1">Cell membrane</location>
        <topology evidence="1">Multi-pass membrane protein</topology>
    </subcellularLocation>
</comment>
<dbReference type="Proteomes" id="UP000001203">
    <property type="component" value="Chromosome circular"/>
</dbReference>
<dbReference type="InterPro" id="IPR012809">
    <property type="entry name" value="ECF_CbiQ"/>
</dbReference>
<dbReference type="CDD" id="cd16914">
    <property type="entry name" value="EcfT"/>
    <property type="match status" value="1"/>
</dbReference>
<evidence type="ECO:0000256" key="1">
    <source>
        <dbReference type="ARBA" id="ARBA00004651"/>
    </source>
</evidence>
<evidence type="ECO:0000313" key="8">
    <source>
        <dbReference type="Proteomes" id="UP000001203"/>
    </source>
</evidence>
<dbReference type="GO" id="GO:0043190">
    <property type="term" value="C:ATP-binding cassette (ABC) transporter complex"/>
    <property type="evidence" value="ECO:0007669"/>
    <property type="project" value="InterPro"/>
</dbReference>
<dbReference type="InterPro" id="IPR051611">
    <property type="entry name" value="ECF_transporter_component"/>
</dbReference>
<feature type="transmembrane region" description="Helical" evidence="6">
    <location>
        <begin position="99"/>
        <end position="128"/>
    </location>
</feature>
<dbReference type="PANTHER" id="PTHR34857">
    <property type="entry name" value="SLL0384 PROTEIN"/>
    <property type="match status" value="1"/>
</dbReference>
<feature type="transmembrane region" description="Helical" evidence="6">
    <location>
        <begin position="50"/>
        <end position="68"/>
    </location>
</feature>
<dbReference type="OrthoDB" id="8585740at2"/>
<feature type="transmembrane region" description="Helical" evidence="6">
    <location>
        <begin position="27"/>
        <end position="44"/>
    </location>
</feature>
<evidence type="ECO:0000256" key="6">
    <source>
        <dbReference type="SAM" id="Phobius"/>
    </source>
</evidence>
<dbReference type="PANTHER" id="PTHR34857:SF2">
    <property type="entry name" value="SLL0384 PROTEIN"/>
    <property type="match status" value="1"/>
</dbReference>
<dbReference type="HOGENOM" id="CLU_056469_1_2_3"/>
<dbReference type="InterPro" id="IPR003339">
    <property type="entry name" value="ABC/ECF_trnsptr_transmembrane"/>
</dbReference>
<evidence type="ECO:0000256" key="3">
    <source>
        <dbReference type="ARBA" id="ARBA00022692"/>
    </source>
</evidence>
<name>B1X0Y8_CROS5</name>
<keyword evidence="5 6" id="KW-0472">Membrane</keyword>
<keyword evidence="8" id="KW-1185">Reference proteome</keyword>
<dbReference type="Pfam" id="PF02361">
    <property type="entry name" value="CbiQ"/>
    <property type="match status" value="1"/>
</dbReference>
<keyword evidence="4 6" id="KW-1133">Transmembrane helix</keyword>
<dbReference type="eggNOG" id="COG0619">
    <property type="taxonomic scope" value="Bacteria"/>
</dbReference>
<dbReference type="EMBL" id="CP000806">
    <property type="protein sequence ID" value="ACB53027.1"/>
    <property type="molecule type" value="Genomic_DNA"/>
</dbReference>
<feature type="transmembrane region" description="Helical" evidence="6">
    <location>
        <begin position="238"/>
        <end position="255"/>
    </location>
</feature>
<evidence type="ECO:0000256" key="4">
    <source>
        <dbReference type="ARBA" id="ARBA00022989"/>
    </source>
</evidence>
<keyword evidence="2" id="KW-1003">Cell membrane</keyword>